<name>A0ABU2LMM2_9ACTN</name>
<accession>A0ABU2LMM2</accession>
<organism evidence="2 3">
    <name type="scientific">Streptomyces millisiae</name>
    <dbReference type="NCBI Taxonomy" id="3075542"/>
    <lineage>
        <taxon>Bacteria</taxon>
        <taxon>Bacillati</taxon>
        <taxon>Actinomycetota</taxon>
        <taxon>Actinomycetes</taxon>
        <taxon>Kitasatosporales</taxon>
        <taxon>Streptomycetaceae</taxon>
        <taxon>Streptomyces</taxon>
    </lineage>
</organism>
<feature type="region of interest" description="Disordered" evidence="1">
    <location>
        <begin position="404"/>
        <end position="427"/>
    </location>
</feature>
<evidence type="ECO:0000256" key="1">
    <source>
        <dbReference type="SAM" id="MobiDB-lite"/>
    </source>
</evidence>
<reference evidence="3" key="1">
    <citation type="submission" date="2023-07" db="EMBL/GenBank/DDBJ databases">
        <title>30 novel species of actinomycetes from the DSMZ collection.</title>
        <authorList>
            <person name="Nouioui I."/>
        </authorList>
    </citation>
    <scope>NUCLEOTIDE SEQUENCE [LARGE SCALE GENOMIC DNA]</scope>
    <source>
        <strain evidence="3">DSM 44918</strain>
    </source>
</reference>
<dbReference type="RefSeq" id="WP_311597179.1">
    <property type="nucleotide sequence ID" value="NZ_JAVREM010000006.1"/>
</dbReference>
<comment type="caution">
    <text evidence="2">The sequence shown here is derived from an EMBL/GenBank/DDBJ whole genome shotgun (WGS) entry which is preliminary data.</text>
</comment>
<protein>
    <submittedName>
        <fullName evidence="2">Gamma-glutamyltransferase</fullName>
    </submittedName>
</protein>
<dbReference type="EMBL" id="JAVREM010000006">
    <property type="protein sequence ID" value="MDT0318477.1"/>
    <property type="molecule type" value="Genomic_DNA"/>
</dbReference>
<gene>
    <name evidence="2" type="ORF">RNC47_09035</name>
</gene>
<dbReference type="Proteomes" id="UP001183420">
    <property type="component" value="Unassembled WGS sequence"/>
</dbReference>
<proteinExistence type="predicted"/>
<evidence type="ECO:0000313" key="3">
    <source>
        <dbReference type="Proteomes" id="UP001183420"/>
    </source>
</evidence>
<sequence length="504" mass="56365">MILPHVTDAPPLVYTDSFDIPVLLRDRPARRPHQQWRTAKHKPWPAMATFPQENGWYAPTTTWREIIKAAIEVGRPVSYMFHRFPRLANSELVARVAPLYAYMGQHDVTPRHPLPQTVGRRLTLNGVYEDATERTAKNAMGYRLGMTMAEWACRALLGLAQTWHVENGGPIPALRGDFQDPKRKLPDLWGLHQAENQYWLIEAKGGDVGQGALDNGLAQLAGGSKILSAYAHRRVLIGAAVRPRDDLFLTIDHNQHAGGKPLTQWGPAAPVEPGGPEDYIGDSDDALMATARAQMLNFLALRSLPPTRLRTVLVATDRTLRRHTPGTLAMPLERDTETFERRARLRAEAPAAETPTLRGRARAMGLEEFLTGRIPGTEVTIGMSRRLFAACELVHRADLETANSTPGLRAEDQRYGDDPMDEEFEGEERRGLRGIWYERQEEESPYLKPVVRRAYERAEEGTWRGVLGTDLEPRLDVEPDAGRLEAATAETYVAVRGEGLPHST</sequence>
<keyword evidence="3" id="KW-1185">Reference proteome</keyword>
<evidence type="ECO:0000313" key="2">
    <source>
        <dbReference type="EMBL" id="MDT0318477.1"/>
    </source>
</evidence>